<dbReference type="Proteomes" id="UP000011721">
    <property type="component" value="Chromosome"/>
</dbReference>
<dbReference type="EMBL" id="CP003985">
    <property type="protein sequence ID" value="AGF78508.1"/>
    <property type="molecule type" value="Genomic_DNA"/>
</dbReference>
<dbReference type="AlphaFoldDB" id="M1P4X2"/>
<dbReference type="OrthoDB" id="3034494at2"/>
<keyword evidence="3" id="KW-1185">Reference proteome</keyword>
<dbReference type="STRING" id="1167006.UWK_01958"/>
<accession>M1P4X2</accession>
<keyword evidence="1" id="KW-0812">Transmembrane</keyword>
<dbReference type="RefSeq" id="WP_015404199.1">
    <property type="nucleotide sequence ID" value="NC_020304.1"/>
</dbReference>
<organism evidence="2 3">
    <name type="scientific">Desulfocapsa sulfexigens (strain DSM 10523 / SB164P1)</name>
    <dbReference type="NCBI Taxonomy" id="1167006"/>
    <lineage>
        <taxon>Bacteria</taxon>
        <taxon>Pseudomonadati</taxon>
        <taxon>Thermodesulfobacteriota</taxon>
        <taxon>Desulfobulbia</taxon>
        <taxon>Desulfobulbales</taxon>
        <taxon>Desulfocapsaceae</taxon>
        <taxon>Desulfocapsa</taxon>
    </lineage>
</organism>
<evidence type="ECO:0000313" key="2">
    <source>
        <dbReference type="EMBL" id="AGF78508.1"/>
    </source>
</evidence>
<keyword evidence="1" id="KW-0472">Membrane</keyword>
<evidence type="ECO:0000313" key="3">
    <source>
        <dbReference type="Proteomes" id="UP000011721"/>
    </source>
</evidence>
<sequence>MTKRDIPVPICMTCGEHRNGQYVKEEPFYLCKNCGTEMRYRPAGELLNSGSKKAIENNGWAVSFSVRSSELYSAQAMLALGIALIVLSVVFVWLGKLENDAALWSIGSGVFLSILGRRKSIKQKKKSQLILSQFPYWKKERL</sequence>
<feature type="transmembrane region" description="Helical" evidence="1">
    <location>
        <begin position="101"/>
        <end position="117"/>
    </location>
</feature>
<name>M1P4X2_DESSD</name>
<dbReference type="HOGENOM" id="CLU_1812703_0_0_7"/>
<protein>
    <submittedName>
        <fullName evidence="2">Uncharacterized protein</fullName>
    </submittedName>
</protein>
<dbReference type="KEGG" id="dsf:UWK_01958"/>
<evidence type="ECO:0000256" key="1">
    <source>
        <dbReference type="SAM" id="Phobius"/>
    </source>
</evidence>
<reference evidence="3" key="1">
    <citation type="journal article" date="2013" name="Stand. Genomic Sci.">
        <title>Complete genome sequence of Desulfocapsa sulfexigens, a marine deltaproteobacterium specialized in disproportionating inorganic sulfur compounds.</title>
        <authorList>
            <person name="Finster K.W."/>
            <person name="Kjeldsen K.U."/>
            <person name="Kube M."/>
            <person name="Reinhardt R."/>
            <person name="Mussmann M."/>
            <person name="Amann R."/>
            <person name="Schreiber L."/>
        </authorList>
    </citation>
    <scope>NUCLEOTIDE SEQUENCE [LARGE SCALE GENOMIC DNA]</scope>
    <source>
        <strain evidence="3">DSM 10523 / SB164P1</strain>
    </source>
</reference>
<keyword evidence="1" id="KW-1133">Transmembrane helix</keyword>
<proteinExistence type="predicted"/>
<feature type="transmembrane region" description="Helical" evidence="1">
    <location>
        <begin position="76"/>
        <end position="95"/>
    </location>
</feature>
<gene>
    <name evidence="2" type="ordered locus">UWK_01958</name>
</gene>